<dbReference type="HAMAP" id="MF_00144">
    <property type="entry name" value="tRNA_thiouridyl_MnmA"/>
    <property type="match status" value="1"/>
</dbReference>
<comment type="caution">
    <text evidence="9">Lacks conserved residue(s) required for the propagation of feature annotation.</text>
</comment>
<dbReference type="FunFam" id="2.30.30.280:FF:000001">
    <property type="entry name" value="tRNA-specific 2-thiouridylase MnmA"/>
    <property type="match status" value="1"/>
</dbReference>
<evidence type="ECO:0000256" key="6">
    <source>
        <dbReference type="ARBA" id="ARBA00022884"/>
    </source>
</evidence>
<keyword evidence="7" id="KW-1015">Disulfide bond</keyword>
<dbReference type="GO" id="GO:0005524">
    <property type="term" value="F:ATP binding"/>
    <property type="evidence" value="ECO:0007669"/>
    <property type="project" value="UniProtKB-KW"/>
</dbReference>
<evidence type="ECO:0000256" key="5">
    <source>
        <dbReference type="ARBA" id="ARBA00022840"/>
    </source>
</evidence>
<evidence type="ECO:0000256" key="3">
    <source>
        <dbReference type="ARBA" id="ARBA00022694"/>
    </source>
</evidence>
<comment type="catalytic activity">
    <reaction evidence="8 9">
        <text>S-sulfanyl-L-cysteinyl-[protein] + uridine(34) in tRNA + AH2 + ATP = 2-thiouridine(34) in tRNA + L-cysteinyl-[protein] + A + AMP + diphosphate + H(+)</text>
        <dbReference type="Rhea" id="RHEA:47032"/>
        <dbReference type="Rhea" id="RHEA-COMP:10131"/>
        <dbReference type="Rhea" id="RHEA-COMP:11726"/>
        <dbReference type="Rhea" id="RHEA-COMP:11727"/>
        <dbReference type="Rhea" id="RHEA-COMP:11728"/>
        <dbReference type="ChEBI" id="CHEBI:13193"/>
        <dbReference type="ChEBI" id="CHEBI:15378"/>
        <dbReference type="ChEBI" id="CHEBI:17499"/>
        <dbReference type="ChEBI" id="CHEBI:29950"/>
        <dbReference type="ChEBI" id="CHEBI:30616"/>
        <dbReference type="ChEBI" id="CHEBI:33019"/>
        <dbReference type="ChEBI" id="CHEBI:61963"/>
        <dbReference type="ChEBI" id="CHEBI:65315"/>
        <dbReference type="ChEBI" id="CHEBI:87170"/>
        <dbReference type="ChEBI" id="CHEBI:456215"/>
        <dbReference type="EC" id="2.8.1.13"/>
    </reaction>
</comment>
<keyword evidence="4 9" id="KW-0547">Nucleotide-binding</keyword>
<keyword evidence="5 9" id="KW-0067">ATP-binding</keyword>
<accession>A0A1G2RFX8</accession>
<dbReference type="GO" id="GO:0005737">
    <property type="term" value="C:cytoplasm"/>
    <property type="evidence" value="ECO:0007669"/>
    <property type="project" value="UniProtKB-SubCell"/>
</dbReference>
<dbReference type="Pfam" id="PF20258">
    <property type="entry name" value="tRNA_Me_trans_C"/>
    <property type="match status" value="1"/>
</dbReference>
<comment type="caution">
    <text evidence="12">The sequence shown here is derived from an EMBL/GenBank/DDBJ whole genome shotgun (WGS) entry which is preliminary data.</text>
</comment>
<dbReference type="InterPro" id="IPR046884">
    <property type="entry name" value="MnmA-like_central"/>
</dbReference>
<dbReference type="NCBIfam" id="TIGR00420">
    <property type="entry name" value="trmU"/>
    <property type="match status" value="1"/>
</dbReference>
<dbReference type="Pfam" id="PF03054">
    <property type="entry name" value="tRNA_Me_trans"/>
    <property type="match status" value="1"/>
</dbReference>
<comment type="function">
    <text evidence="9">Catalyzes the 2-thiolation of uridine at the wobble position (U34) of tRNA, leading to the formation of s(2)U34.</text>
</comment>
<evidence type="ECO:0000256" key="2">
    <source>
        <dbReference type="ARBA" id="ARBA00022679"/>
    </source>
</evidence>
<feature type="region of interest" description="Interaction with tRNA" evidence="9">
    <location>
        <begin position="145"/>
        <end position="147"/>
    </location>
</feature>
<comment type="subcellular location">
    <subcellularLocation>
        <location evidence="9">Cytoplasm</location>
    </subcellularLocation>
</comment>
<dbReference type="InterPro" id="IPR023382">
    <property type="entry name" value="MnmA-like_central_sf"/>
</dbReference>
<name>A0A1G2RFX8_9BACT</name>
<evidence type="ECO:0000313" key="13">
    <source>
        <dbReference type="Proteomes" id="UP000177287"/>
    </source>
</evidence>
<dbReference type="Gene3D" id="2.40.30.10">
    <property type="entry name" value="Translation factors"/>
    <property type="match status" value="1"/>
</dbReference>
<feature type="active site" description="Nucleophile" evidence="9">
    <location>
        <position position="103"/>
    </location>
</feature>
<dbReference type="FunFam" id="3.40.50.620:FF:000115">
    <property type="entry name" value="tRNA-specific 2-thiouridylase MnmA"/>
    <property type="match status" value="1"/>
</dbReference>
<organism evidence="12 13">
    <name type="scientific">Candidatus Wildermuthbacteria bacterium RIFCSPLOWO2_01_FULL_47_18</name>
    <dbReference type="NCBI Taxonomy" id="1802460"/>
    <lineage>
        <taxon>Bacteria</taxon>
        <taxon>Candidatus Wildermuthiibacteriota</taxon>
    </lineage>
</organism>
<dbReference type="CDD" id="cd01998">
    <property type="entry name" value="MnmA_TRMU-like"/>
    <property type="match status" value="1"/>
</dbReference>
<evidence type="ECO:0000259" key="11">
    <source>
        <dbReference type="Pfam" id="PF20259"/>
    </source>
</evidence>
<dbReference type="Gene3D" id="3.40.50.620">
    <property type="entry name" value="HUPs"/>
    <property type="match status" value="1"/>
</dbReference>
<gene>
    <name evidence="9" type="primary">mnmA</name>
    <name evidence="12" type="ORF">A3A27_02540</name>
</gene>
<dbReference type="EC" id="2.8.1.13" evidence="9"/>
<dbReference type="PANTHER" id="PTHR11933:SF5">
    <property type="entry name" value="MITOCHONDRIAL TRNA-SPECIFIC 2-THIOURIDYLASE 1"/>
    <property type="match status" value="1"/>
</dbReference>
<dbReference type="SUPFAM" id="SSF52402">
    <property type="entry name" value="Adenine nucleotide alpha hydrolases-like"/>
    <property type="match status" value="1"/>
</dbReference>
<evidence type="ECO:0000256" key="4">
    <source>
        <dbReference type="ARBA" id="ARBA00022741"/>
    </source>
</evidence>
<keyword evidence="3 9" id="KW-0819">tRNA processing</keyword>
<dbReference type="AlphaFoldDB" id="A0A1G2RFX8"/>
<feature type="site" description="Interaction with tRNA" evidence="9">
    <location>
        <position position="337"/>
    </location>
</feature>
<dbReference type="EMBL" id="MHUF01000032">
    <property type="protein sequence ID" value="OHA71735.1"/>
    <property type="molecule type" value="Genomic_DNA"/>
</dbReference>
<evidence type="ECO:0000259" key="10">
    <source>
        <dbReference type="Pfam" id="PF20258"/>
    </source>
</evidence>
<dbReference type="InterPro" id="IPR046885">
    <property type="entry name" value="MnmA-like_C"/>
</dbReference>
<evidence type="ECO:0000256" key="8">
    <source>
        <dbReference type="ARBA" id="ARBA00051542"/>
    </source>
</evidence>
<feature type="domain" description="tRNA-specific 2-thiouridylase MnmA-like central" evidence="11">
    <location>
        <begin position="204"/>
        <end position="265"/>
    </location>
</feature>
<feature type="active site" description="Cysteine persulfide intermediate" evidence="9">
    <location>
        <position position="195"/>
    </location>
</feature>
<protein>
    <recommendedName>
        <fullName evidence="9">tRNA-specific 2-thiouridylase MnmA</fullName>
        <ecNumber evidence="9">2.8.1.13</ecNumber>
    </recommendedName>
</protein>
<keyword evidence="1 9" id="KW-0820">tRNA-binding</keyword>
<sequence>MPKKKVKVFVAMSGGVDSSVAAALLKRDGFDVVGVYMKCWTANDPLYQGCTSQDDERSARLAASHLGIPFYTWNFIKEYRERVVEYLIEGYKKGITPNPDMMCNKEIKFGLFFEKATKLGADFVATGHYARMQEGRLLQAIDKNKDQSYFLSFIKAEVLSKVLFPIGNYTKPQVRALAKKFGLPNAERKESQGICFIGKLDFTDFLKQHIPLEPGNIVDTKGKVLGQHQGLALYTIGQRKEIRLSGGPWYVVEKDYTGNTLVVSKDEKELGKKEAQITSMNWLSAVLPVESQKVEVKIRYRTPSVSANLELASPNIPNSPNCKLIFEQPQRAVTPGQFAVLYKGEQLLGGGVIK</sequence>
<feature type="site" description="Interaction with tRNA" evidence="9">
    <location>
        <position position="128"/>
    </location>
</feature>
<dbReference type="Pfam" id="PF20259">
    <property type="entry name" value="tRNA_Me_trans_M"/>
    <property type="match status" value="1"/>
</dbReference>
<dbReference type="InterPro" id="IPR014729">
    <property type="entry name" value="Rossmann-like_a/b/a_fold"/>
</dbReference>
<feature type="binding site" evidence="9">
    <location>
        <begin position="11"/>
        <end position="18"/>
    </location>
    <ligand>
        <name>ATP</name>
        <dbReference type="ChEBI" id="CHEBI:30616"/>
    </ligand>
</feature>
<dbReference type="Gene3D" id="2.30.30.280">
    <property type="entry name" value="Adenine nucleotide alpha hydrolases-like domains"/>
    <property type="match status" value="1"/>
</dbReference>
<reference evidence="12 13" key="1">
    <citation type="journal article" date="2016" name="Nat. Commun.">
        <title>Thousands of microbial genomes shed light on interconnected biogeochemical processes in an aquifer system.</title>
        <authorList>
            <person name="Anantharaman K."/>
            <person name="Brown C.T."/>
            <person name="Hug L.A."/>
            <person name="Sharon I."/>
            <person name="Castelle C.J."/>
            <person name="Probst A.J."/>
            <person name="Thomas B.C."/>
            <person name="Singh A."/>
            <person name="Wilkins M.J."/>
            <person name="Karaoz U."/>
            <person name="Brodie E.L."/>
            <person name="Williams K.H."/>
            <person name="Hubbard S.S."/>
            <person name="Banfield J.F."/>
        </authorList>
    </citation>
    <scope>NUCLEOTIDE SEQUENCE [LARGE SCALE GENOMIC DNA]</scope>
</reference>
<feature type="region of interest" description="Interaction with target base in tRNA" evidence="9">
    <location>
        <begin position="98"/>
        <end position="100"/>
    </location>
</feature>
<proteinExistence type="inferred from homology"/>
<evidence type="ECO:0000256" key="9">
    <source>
        <dbReference type="HAMAP-Rule" id="MF_00144"/>
    </source>
</evidence>
<feature type="binding site" evidence="9">
    <location>
        <position position="127"/>
    </location>
    <ligand>
        <name>ATP</name>
        <dbReference type="ChEBI" id="CHEBI:30616"/>
    </ligand>
</feature>
<evidence type="ECO:0000256" key="1">
    <source>
        <dbReference type="ARBA" id="ARBA00022555"/>
    </source>
</evidence>
<comment type="similarity">
    <text evidence="9">Belongs to the MnmA/TRMU family.</text>
</comment>
<evidence type="ECO:0000256" key="7">
    <source>
        <dbReference type="ARBA" id="ARBA00023157"/>
    </source>
</evidence>
<dbReference type="InterPro" id="IPR004506">
    <property type="entry name" value="MnmA-like"/>
</dbReference>
<keyword evidence="9" id="KW-0963">Cytoplasm</keyword>
<dbReference type="GO" id="GO:0000049">
    <property type="term" value="F:tRNA binding"/>
    <property type="evidence" value="ECO:0007669"/>
    <property type="project" value="UniProtKB-KW"/>
</dbReference>
<dbReference type="GO" id="GO:0103016">
    <property type="term" value="F:tRNA-uridine 2-sulfurtransferase activity"/>
    <property type="evidence" value="ECO:0007669"/>
    <property type="project" value="UniProtKB-EC"/>
</dbReference>
<keyword evidence="2 9" id="KW-0808">Transferase</keyword>
<feature type="binding site" evidence="9">
    <location>
        <position position="37"/>
    </location>
    <ligand>
        <name>ATP</name>
        <dbReference type="ChEBI" id="CHEBI:30616"/>
    </ligand>
</feature>
<dbReference type="PANTHER" id="PTHR11933">
    <property type="entry name" value="TRNA 5-METHYLAMINOMETHYL-2-THIOURIDYLATE -METHYLTRANSFERASE"/>
    <property type="match status" value="1"/>
</dbReference>
<feature type="domain" description="tRNA-specific 2-thiouridylase MnmA-like C-terminal" evidence="10">
    <location>
        <begin position="274"/>
        <end position="353"/>
    </location>
</feature>
<feature type="region of interest" description="Interaction with tRNA" evidence="9">
    <location>
        <begin position="299"/>
        <end position="300"/>
    </location>
</feature>
<dbReference type="Proteomes" id="UP000177287">
    <property type="component" value="Unassembled WGS sequence"/>
</dbReference>
<evidence type="ECO:0000313" key="12">
    <source>
        <dbReference type="EMBL" id="OHA71735.1"/>
    </source>
</evidence>
<keyword evidence="6 9" id="KW-0694">RNA-binding</keyword>
<dbReference type="NCBIfam" id="NF001138">
    <property type="entry name" value="PRK00143.1"/>
    <property type="match status" value="1"/>
</dbReference>
<dbReference type="GO" id="GO:0002143">
    <property type="term" value="P:tRNA wobble position uridine thiolation"/>
    <property type="evidence" value="ECO:0007669"/>
    <property type="project" value="TreeGrafter"/>
</dbReference>